<keyword evidence="6" id="KW-1185">Reference proteome</keyword>
<dbReference type="AlphaFoldDB" id="A0A8H6ZCG7"/>
<evidence type="ECO:0000259" key="4">
    <source>
        <dbReference type="SMART" id="SM00474"/>
    </source>
</evidence>
<evidence type="ECO:0000256" key="1">
    <source>
        <dbReference type="ARBA" id="ARBA00022722"/>
    </source>
</evidence>
<feature type="compositionally biased region" description="Low complexity" evidence="3">
    <location>
        <begin position="25"/>
        <end position="38"/>
    </location>
</feature>
<dbReference type="GO" id="GO:0006139">
    <property type="term" value="P:nucleobase-containing compound metabolic process"/>
    <property type="evidence" value="ECO:0007669"/>
    <property type="project" value="InterPro"/>
</dbReference>
<protein>
    <submittedName>
        <fullName evidence="5">Nuclear transport factor 2</fullName>
    </submittedName>
</protein>
<keyword evidence="2" id="KW-0378">Hydrolase</keyword>
<dbReference type="EMBL" id="JACAZH010000002">
    <property type="protein sequence ID" value="KAF7375107.1"/>
    <property type="molecule type" value="Genomic_DNA"/>
</dbReference>
<dbReference type="InterPro" id="IPR036397">
    <property type="entry name" value="RNaseH_sf"/>
</dbReference>
<proteinExistence type="predicted"/>
<feature type="compositionally biased region" description="Low complexity" evidence="3">
    <location>
        <begin position="89"/>
        <end position="106"/>
    </location>
</feature>
<name>A0A8H6ZCG7_9AGAR</name>
<dbReference type="Pfam" id="PF01612">
    <property type="entry name" value="DNA_pol_A_exo1"/>
    <property type="match status" value="1"/>
</dbReference>
<organism evidence="5 6">
    <name type="scientific">Mycena sanguinolenta</name>
    <dbReference type="NCBI Taxonomy" id="230812"/>
    <lineage>
        <taxon>Eukaryota</taxon>
        <taxon>Fungi</taxon>
        <taxon>Dikarya</taxon>
        <taxon>Basidiomycota</taxon>
        <taxon>Agaricomycotina</taxon>
        <taxon>Agaricomycetes</taxon>
        <taxon>Agaricomycetidae</taxon>
        <taxon>Agaricales</taxon>
        <taxon>Marasmiineae</taxon>
        <taxon>Mycenaceae</taxon>
        <taxon>Mycena</taxon>
    </lineage>
</organism>
<dbReference type="GO" id="GO:0003676">
    <property type="term" value="F:nucleic acid binding"/>
    <property type="evidence" value="ECO:0007669"/>
    <property type="project" value="InterPro"/>
</dbReference>
<dbReference type="SMART" id="SM00474">
    <property type="entry name" value="35EXOc"/>
    <property type="match status" value="1"/>
</dbReference>
<reference evidence="5" key="1">
    <citation type="submission" date="2020-05" db="EMBL/GenBank/DDBJ databases">
        <title>Mycena genomes resolve the evolution of fungal bioluminescence.</title>
        <authorList>
            <person name="Tsai I.J."/>
        </authorList>
    </citation>
    <scope>NUCLEOTIDE SEQUENCE</scope>
    <source>
        <strain evidence="5">160909Yilan</strain>
    </source>
</reference>
<dbReference type="CDD" id="cd06141">
    <property type="entry name" value="WRN_exo"/>
    <property type="match status" value="1"/>
</dbReference>
<gene>
    <name evidence="5" type="ORF">MSAN_00397100</name>
</gene>
<evidence type="ECO:0000256" key="2">
    <source>
        <dbReference type="ARBA" id="ARBA00022801"/>
    </source>
</evidence>
<dbReference type="PANTHER" id="PTHR13620:SF104">
    <property type="entry name" value="EXONUCLEASE 3'-5' DOMAIN-CONTAINING PROTEIN 2"/>
    <property type="match status" value="1"/>
</dbReference>
<dbReference type="PANTHER" id="PTHR13620">
    <property type="entry name" value="3-5 EXONUCLEASE"/>
    <property type="match status" value="1"/>
</dbReference>
<dbReference type="GO" id="GO:0005737">
    <property type="term" value="C:cytoplasm"/>
    <property type="evidence" value="ECO:0007669"/>
    <property type="project" value="TreeGrafter"/>
</dbReference>
<dbReference type="OrthoDB" id="1920326at2759"/>
<dbReference type="GO" id="GO:0005634">
    <property type="term" value="C:nucleus"/>
    <property type="evidence" value="ECO:0007669"/>
    <property type="project" value="TreeGrafter"/>
</dbReference>
<feature type="region of interest" description="Disordered" evidence="3">
    <location>
        <begin position="68"/>
        <end position="106"/>
    </location>
</feature>
<keyword evidence="1" id="KW-0540">Nuclease</keyword>
<dbReference type="SUPFAM" id="SSF53098">
    <property type="entry name" value="Ribonuclease H-like"/>
    <property type="match status" value="1"/>
</dbReference>
<feature type="region of interest" description="Disordered" evidence="3">
    <location>
        <begin position="1"/>
        <end position="52"/>
    </location>
</feature>
<feature type="domain" description="3'-5' exonuclease" evidence="4">
    <location>
        <begin position="128"/>
        <end position="332"/>
    </location>
</feature>
<dbReference type="Proteomes" id="UP000623467">
    <property type="component" value="Unassembled WGS sequence"/>
</dbReference>
<accession>A0A8H6ZCG7</accession>
<dbReference type="InterPro" id="IPR051132">
    <property type="entry name" value="3-5_Exonuclease_domain"/>
</dbReference>
<dbReference type="GO" id="GO:0008408">
    <property type="term" value="F:3'-5' exonuclease activity"/>
    <property type="evidence" value="ECO:0007669"/>
    <property type="project" value="InterPro"/>
</dbReference>
<evidence type="ECO:0000313" key="5">
    <source>
        <dbReference type="EMBL" id="KAF7375107.1"/>
    </source>
</evidence>
<evidence type="ECO:0000256" key="3">
    <source>
        <dbReference type="SAM" id="MobiDB-lite"/>
    </source>
</evidence>
<comment type="caution">
    <text evidence="5">The sequence shown here is derived from an EMBL/GenBank/DDBJ whole genome shotgun (WGS) entry which is preliminary data.</text>
</comment>
<dbReference type="Gene3D" id="3.30.420.10">
    <property type="entry name" value="Ribonuclease H-like superfamily/Ribonuclease H"/>
    <property type="match status" value="1"/>
</dbReference>
<evidence type="ECO:0000313" key="6">
    <source>
        <dbReference type="Proteomes" id="UP000623467"/>
    </source>
</evidence>
<dbReference type="InterPro" id="IPR002562">
    <property type="entry name" value="3'-5'_exonuclease_dom"/>
</dbReference>
<dbReference type="InterPro" id="IPR012337">
    <property type="entry name" value="RNaseH-like_sf"/>
</dbReference>
<sequence>MSKPPLAFVSRCRPSPPSPPRRARVSASASMSSAAAISTTAGAIPKPKPPNTSRLLAALDALSLSDVVEPPNARAPAKKKSSLQRVSQAKAKPAAAAPIATEPDAEPATPAAELPIYSYKDFTPAPRMHFTRDAADADAWVAKLDLSGPLSVDFEWVVAFRKTVQARPISLVQIADAHTIVVVQLRTSAPTSTPAAMMGGSPSMMARFPPGLQRVLEDPKVMKAGANILGDAKKLFKDYGVMMRGLVELGALARVADPQGKDAAVWGKGRKIVALAKLVERYLQKRLRKDDDVRISNWEDPRLEQNTRQIEYAANDAYCGMQVYAHLLALASANSITVDASSTTTSLHYAHLASPTVTHTPKPRNAIPNMVLTPDMAAAGVTGQALRAYRHWALAHWEVDAMCRELAVQSGAVLTRGTVVSYVVTAIQCWPELEYDLGRLRELLQTDLRSWERHYKWVVDVAGVAP</sequence>